<organism evidence="5 6">
    <name type="scientific">Viridibacillus arvi</name>
    <dbReference type="NCBI Taxonomy" id="263475"/>
    <lineage>
        <taxon>Bacteria</taxon>
        <taxon>Bacillati</taxon>
        <taxon>Bacillota</taxon>
        <taxon>Bacilli</taxon>
        <taxon>Bacillales</taxon>
        <taxon>Caryophanaceae</taxon>
        <taxon>Viridibacillus</taxon>
    </lineage>
</organism>
<dbReference type="PATRIC" id="fig|263475.3.peg.650"/>
<comment type="caution">
    <text evidence="5">The sequence shown here is derived from an EMBL/GenBank/DDBJ whole genome shotgun (WGS) entry which is preliminary data.</text>
</comment>
<evidence type="ECO:0000256" key="3">
    <source>
        <dbReference type="ARBA" id="ARBA00022679"/>
    </source>
</evidence>
<evidence type="ECO:0000313" key="5">
    <source>
        <dbReference type="EMBL" id="KOO51236.1"/>
    </source>
</evidence>
<protein>
    <submittedName>
        <fullName evidence="5">Methyltransferase</fullName>
    </submittedName>
</protein>
<dbReference type="OrthoDB" id="9791837at2"/>
<feature type="domain" description="Methyltransferase type 11" evidence="4">
    <location>
        <begin position="47"/>
        <end position="141"/>
    </location>
</feature>
<dbReference type="InterPro" id="IPR013216">
    <property type="entry name" value="Methyltransf_11"/>
</dbReference>
<dbReference type="GeneID" id="301134829"/>
<dbReference type="Proteomes" id="UP000036867">
    <property type="component" value="Unassembled WGS sequence"/>
</dbReference>
<keyword evidence="6" id="KW-1185">Reference proteome</keyword>
<evidence type="ECO:0000259" key="4">
    <source>
        <dbReference type="Pfam" id="PF08241"/>
    </source>
</evidence>
<dbReference type="InterPro" id="IPR029063">
    <property type="entry name" value="SAM-dependent_MTases_sf"/>
</dbReference>
<sequence length="247" mass="28464">MKQNIYDHPDFFNGYKELRQSSYNFNNLLEQPTLKAMLPELKDTKILDIGCGMGEFANYCIQQGSKHVTGIDISLNMISMARKNNPHKSIQYIHAAIEDINFAPSSFDIVNSSLAVHYMEDFGAITSKISNVLCENGSFIFSMEHPIVTSRKEMDNWFSDDKRRLLHYAIDNYQEEGQRSQHWYIDGVIKYHRTFATIINTLISKQLQIEKIIEPIPTKEAIIQLPSLQKELSRPSFLIIKAKKVTL</sequence>
<proteinExistence type="inferred from homology"/>
<dbReference type="GO" id="GO:0032259">
    <property type="term" value="P:methylation"/>
    <property type="evidence" value="ECO:0007669"/>
    <property type="project" value="UniProtKB-KW"/>
</dbReference>
<dbReference type="SUPFAM" id="SSF53335">
    <property type="entry name" value="S-adenosyl-L-methionine-dependent methyltransferases"/>
    <property type="match status" value="1"/>
</dbReference>
<evidence type="ECO:0000256" key="2">
    <source>
        <dbReference type="ARBA" id="ARBA00022603"/>
    </source>
</evidence>
<gene>
    <name evidence="5" type="ORF">AMD00_01665</name>
</gene>
<comment type="similarity">
    <text evidence="1">Belongs to the methyltransferase superfamily.</text>
</comment>
<dbReference type="PANTHER" id="PTHR44942:SF4">
    <property type="entry name" value="METHYLTRANSFERASE TYPE 11 DOMAIN-CONTAINING PROTEIN"/>
    <property type="match status" value="1"/>
</dbReference>
<dbReference type="Pfam" id="PF08241">
    <property type="entry name" value="Methyltransf_11"/>
    <property type="match status" value="1"/>
</dbReference>
<keyword evidence="2 5" id="KW-0489">Methyltransferase</keyword>
<reference evidence="6" key="1">
    <citation type="submission" date="2015-08" db="EMBL/GenBank/DDBJ databases">
        <title>Fjat-10028 dsm 16317.</title>
        <authorList>
            <person name="Liu B."/>
            <person name="Wang J."/>
            <person name="Zhu Y."/>
            <person name="Liu G."/>
            <person name="Chen Q."/>
            <person name="Chen Z."/>
            <person name="Lan J."/>
            <person name="Che J."/>
            <person name="Ge C."/>
            <person name="Shi H."/>
            <person name="Pan Z."/>
            <person name="Liu X."/>
        </authorList>
    </citation>
    <scope>NUCLEOTIDE SEQUENCE [LARGE SCALE GENOMIC DNA]</scope>
    <source>
        <strain evidence="6">DSM 16317</strain>
    </source>
</reference>
<dbReference type="EMBL" id="LILB01000001">
    <property type="protein sequence ID" value="KOO51236.1"/>
    <property type="molecule type" value="Genomic_DNA"/>
</dbReference>
<evidence type="ECO:0000313" key="6">
    <source>
        <dbReference type="Proteomes" id="UP000036867"/>
    </source>
</evidence>
<accession>A0A0M0LJR7</accession>
<name>A0A0M0LJR7_9BACL</name>
<evidence type="ECO:0000256" key="1">
    <source>
        <dbReference type="ARBA" id="ARBA00008361"/>
    </source>
</evidence>
<keyword evidence="3 5" id="KW-0808">Transferase</keyword>
<dbReference type="PANTHER" id="PTHR44942">
    <property type="entry name" value="METHYLTRANSF_11 DOMAIN-CONTAINING PROTEIN"/>
    <property type="match status" value="1"/>
</dbReference>
<dbReference type="Gene3D" id="3.40.50.150">
    <property type="entry name" value="Vaccinia Virus protein VP39"/>
    <property type="match status" value="1"/>
</dbReference>
<dbReference type="InterPro" id="IPR051052">
    <property type="entry name" value="Diverse_substrate_MTase"/>
</dbReference>
<dbReference type="GO" id="GO:0008757">
    <property type="term" value="F:S-adenosylmethionine-dependent methyltransferase activity"/>
    <property type="evidence" value="ECO:0007669"/>
    <property type="project" value="InterPro"/>
</dbReference>
<dbReference type="AlphaFoldDB" id="A0A0M0LJR7"/>
<dbReference type="STRING" id="263475.AMD00_01665"/>
<dbReference type="CDD" id="cd02440">
    <property type="entry name" value="AdoMet_MTases"/>
    <property type="match status" value="1"/>
</dbReference>
<dbReference type="RefSeq" id="WP_053415364.1">
    <property type="nucleotide sequence ID" value="NZ_LILB01000001.1"/>
</dbReference>